<dbReference type="EMBL" id="AP014685">
    <property type="protein sequence ID" value="BAR60666.1"/>
    <property type="molecule type" value="Genomic_DNA"/>
</dbReference>
<organism evidence="1 2">
    <name type="scientific">Bradyrhizobium diazoefficiens</name>
    <dbReference type="NCBI Taxonomy" id="1355477"/>
    <lineage>
        <taxon>Bacteria</taxon>
        <taxon>Pseudomonadati</taxon>
        <taxon>Pseudomonadota</taxon>
        <taxon>Alphaproteobacteria</taxon>
        <taxon>Hyphomicrobiales</taxon>
        <taxon>Nitrobacteraceae</taxon>
        <taxon>Bradyrhizobium</taxon>
    </lineage>
</organism>
<dbReference type="AlphaFoldDB" id="A0A0E4G0L4"/>
<evidence type="ECO:0000313" key="2">
    <source>
        <dbReference type="Proteomes" id="UP000063308"/>
    </source>
</evidence>
<name>A0A0E4G0L4_9BRAD</name>
<protein>
    <submittedName>
        <fullName evidence="1">Uncharacterized protein</fullName>
    </submittedName>
</protein>
<reference evidence="1 2" key="1">
    <citation type="submission" date="2014-11" db="EMBL/GenBank/DDBJ databases">
        <title>Symbiosis island explosion on the genome of extra-slow-growing strains of soybean bradyrhizobia with massive insertion sequences.</title>
        <authorList>
            <person name="Iida T."/>
            <person name="Minamisawa K."/>
        </authorList>
    </citation>
    <scope>NUCLEOTIDE SEQUENCE [LARGE SCALE GENOMIC DNA]</scope>
    <source>
        <strain evidence="1 2">NK6</strain>
    </source>
</reference>
<dbReference type="Proteomes" id="UP000063308">
    <property type="component" value="Chromosome"/>
</dbReference>
<proteinExistence type="predicted"/>
<accession>A0A0E4G0L4</accession>
<sequence>MWTVAVLEQPAAAPPVAHRGRANDLSLLQKKPARIRRWARCSNGNQGHGC</sequence>
<evidence type="ECO:0000313" key="1">
    <source>
        <dbReference type="EMBL" id="BAR60666.1"/>
    </source>
</evidence>
<gene>
    <name evidence="1" type="ORF">NK6_7515</name>
</gene>